<dbReference type="EMBL" id="CP002869">
    <property type="protein sequence ID" value="AEI39685.1"/>
    <property type="molecule type" value="Genomic_DNA"/>
</dbReference>
<evidence type="ECO:0000313" key="2">
    <source>
        <dbReference type="Proteomes" id="UP000006620"/>
    </source>
</evidence>
<dbReference type="KEGG" id="pms:KNP414_01117"/>
<reference evidence="1 2" key="2">
    <citation type="journal article" date="2013" name="Genome Announc.">
        <title>Genome Sequence of Growth-Improving Paenibacillus mucilaginosus Strain KNP414.</title>
        <authorList>
            <person name="Lu J.J."/>
            <person name="Wang J.F."/>
            <person name="Hu X.F."/>
        </authorList>
    </citation>
    <scope>NUCLEOTIDE SEQUENCE [LARGE SCALE GENOMIC DNA]</scope>
    <source>
        <strain evidence="1 2">KNP414</strain>
    </source>
</reference>
<proteinExistence type="predicted"/>
<organism evidence="1 2">
    <name type="scientific">Paenibacillus mucilaginosus (strain KNP414)</name>
    <dbReference type="NCBI Taxonomy" id="1036673"/>
    <lineage>
        <taxon>Bacteria</taxon>
        <taxon>Bacillati</taxon>
        <taxon>Bacillota</taxon>
        <taxon>Bacilli</taxon>
        <taxon>Bacillales</taxon>
        <taxon>Paenibacillaceae</taxon>
        <taxon>Paenibacillus</taxon>
    </lineage>
</organism>
<evidence type="ECO:0000313" key="1">
    <source>
        <dbReference type="EMBL" id="AEI39685.1"/>
    </source>
</evidence>
<dbReference type="Proteomes" id="UP000006620">
    <property type="component" value="Chromosome"/>
</dbReference>
<sequence>MLKVRIIWSAIVNGASFTFQLVKHSTKNKAEDYRSQKMRGGII</sequence>
<name>F8FCW3_PAEMK</name>
<gene>
    <name evidence="1" type="ordered locus">KNP414_01117</name>
</gene>
<dbReference type="AlphaFoldDB" id="F8FCW3"/>
<accession>F8FCW3</accession>
<reference evidence="2" key="1">
    <citation type="submission" date="2011-06" db="EMBL/GenBank/DDBJ databases">
        <title>Complete genome sequence of Paenibacillus mucilaginosus KNP414.</title>
        <authorList>
            <person name="Wang J."/>
            <person name="Hu S."/>
            <person name="Hu X."/>
            <person name="Zhang B."/>
            <person name="Dong D."/>
            <person name="Zhang S."/>
            <person name="Zhao K."/>
            <person name="Wu D."/>
        </authorList>
    </citation>
    <scope>NUCLEOTIDE SEQUENCE [LARGE SCALE GENOMIC DNA]</scope>
    <source>
        <strain evidence="2">KNP414</strain>
    </source>
</reference>
<dbReference type="HOGENOM" id="CLU_3236986_0_0_9"/>
<protein>
    <submittedName>
        <fullName evidence="1">Uncharacterized protein</fullName>
    </submittedName>
</protein>